<accession>A0ABR3WF81</accession>
<sequence>MSEEAGTSEEGPPAEDGQPGRSAFATSWTRCASVVKFILAQWLVIGFGLSCLLAYFFPNVAAHGGIIRSEYTILYGAVAFIFFVSGLQIPPQKLLANLTNWRLHVLVQGISFILIPIVQLVIIRISLAAGALHTRTPAVSVMVGMIAASCLPTTIASNVVMTRAAGGDDAAAIVEVVIGNVFGAFVTPGLICAFIPAASGTAFDSWRPASPRTLGAMYAHVAQQLGLSVVLPLIVGQIVRRLWDKQVRWALEKLYLGKMSGFFLVTLVWTTFSGAFQTGALFQLSTSSVLFNVFMNIATYATYTIFSFFLARPPVTVVRAQNRCVALVVGLPPPDSIKHQQQPGNIIPSHNTTSASSTPANSVSVPSGVRARLRDALSLRQLSREQTIAVCFCGPAKTTSLGIPLVEAMWRQADNLTRAYIQIPVLLYTVEQVFLAQVLVYFFRWYMRKSRREEEQLAHQQGMDEERTRATGDLVDEAVHQRVIQEIASARSDPEKEFLPDAPKARLPS</sequence>
<evidence type="ECO:0000313" key="3">
    <source>
        <dbReference type="EMBL" id="KAL1860411.1"/>
    </source>
</evidence>
<dbReference type="Gene3D" id="1.20.1530.20">
    <property type="match status" value="2"/>
</dbReference>
<proteinExistence type="predicted"/>
<evidence type="ECO:0000313" key="4">
    <source>
        <dbReference type="Proteomes" id="UP001586593"/>
    </source>
</evidence>
<dbReference type="Proteomes" id="UP001586593">
    <property type="component" value="Unassembled WGS sequence"/>
</dbReference>
<evidence type="ECO:0008006" key="5">
    <source>
        <dbReference type="Google" id="ProtNLM"/>
    </source>
</evidence>
<feature type="region of interest" description="Disordered" evidence="1">
    <location>
        <begin position="488"/>
        <end position="509"/>
    </location>
</feature>
<keyword evidence="4" id="KW-1185">Reference proteome</keyword>
<dbReference type="InterPro" id="IPR038770">
    <property type="entry name" value="Na+/solute_symporter_sf"/>
</dbReference>
<feature type="transmembrane region" description="Helical" evidence="2">
    <location>
        <begin position="181"/>
        <end position="203"/>
    </location>
</feature>
<feature type="transmembrane region" description="Helical" evidence="2">
    <location>
        <begin position="37"/>
        <end position="57"/>
    </location>
</feature>
<protein>
    <recommendedName>
        <fullName evidence="5">Sodium/bile acid cotransporter</fullName>
    </recommendedName>
</protein>
<dbReference type="InterPro" id="IPR016833">
    <property type="entry name" value="Put_Na-Bile_cotransptr"/>
</dbReference>
<feature type="transmembrane region" description="Helical" evidence="2">
    <location>
        <begin position="419"/>
        <end position="443"/>
    </location>
</feature>
<keyword evidence="2" id="KW-1133">Transmembrane helix</keyword>
<organism evidence="3 4">
    <name type="scientific">Phialemonium thermophilum</name>
    <dbReference type="NCBI Taxonomy" id="223376"/>
    <lineage>
        <taxon>Eukaryota</taxon>
        <taxon>Fungi</taxon>
        <taxon>Dikarya</taxon>
        <taxon>Ascomycota</taxon>
        <taxon>Pezizomycotina</taxon>
        <taxon>Sordariomycetes</taxon>
        <taxon>Sordariomycetidae</taxon>
        <taxon>Cephalothecales</taxon>
        <taxon>Cephalothecaceae</taxon>
        <taxon>Phialemonium</taxon>
    </lineage>
</organism>
<feature type="compositionally biased region" description="Low complexity" evidence="1">
    <location>
        <begin position="351"/>
        <end position="365"/>
    </location>
</feature>
<feature type="transmembrane region" description="Helical" evidence="2">
    <location>
        <begin position="259"/>
        <end position="282"/>
    </location>
</feature>
<feature type="region of interest" description="Disordered" evidence="1">
    <location>
        <begin position="340"/>
        <end position="365"/>
    </location>
</feature>
<keyword evidence="2" id="KW-0812">Transmembrane</keyword>
<dbReference type="PANTHER" id="PTHR18640:SF5">
    <property type="entry name" value="SODIUM_BILE ACID COTRANSPORTER 7"/>
    <property type="match status" value="1"/>
</dbReference>
<feature type="transmembrane region" description="Helical" evidence="2">
    <location>
        <begin position="69"/>
        <end position="89"/>
    </location>
</feature>
<feature type="transmembrane region" description="Helical" evidence="2">
    <location>
        <begin position="139"/>
        <end position="161"/>
    </location>
</feature>
<evidence type="ECO:0000256" key="1">
    <source>
        <dbReference type="SAM" id="MobiDB-lite"/>
    </source>
</evidence>
<reference evidence="3 4" key="1">
    <citation type="journal article" date="2024" name="Commun. Biol.">
        <title>Comparative genomic analysis of thermophilic fungi reveals convergent evolutionary adaptations and gene losses.</title>
        <authorList>
            <person name="Steindorff A.S."/>
            <person name="Aguilar-Pontes M.V."/>
            <person name="Robinson A.J."/>
            <person name="Andreopoulos B."/>
            <person name="LaButti K."/>
            <person name="Kuo A."/>
            <person name="Mondo S."/>
            <person name="Riley R."/>
            <person name="Otillar R."/>
            <person name="Haridas S."/>
            <person name="Lipzen A."/>
            <person name="Grimwood J."/>
            <person name="Schmutz J."/>
            <person name="Clum A."/>
            <person name="Reid I.D."/>
            <person name="Moisan M.C."/>
            <person name="Butler G."/>
            <person name="Nguyen T.T.M."/>
            <person name="Dewar K."/>
            <person name="Conant G."/>
            <person name="Drula E."/>
            <person name="Henrissat B."/>
            <person name="Hansel C."/>
            <person name="Singer S."/>
            <person name="Hutchinson M.I."/>
            <person name="de Vries R.P."/>
            <person name="Natvig D.O."/>
            <person name="Powell A.J."/>
            <person name="Tsang A."/>
            <person name="Grigoriev I.V."/>
        </authorList>
    </citation>
    <scope>NUCLEOTIDE SEQUENCE [LARGE SCALE GENOMIC DNA]</scope>
    <source>
        <strain evidence="3 4">ATCC 24622</strain>
    </source>
</reference>
<keyword evidence="2" id="KW-0472">Membrane</keyword>
<feature type="transmembrane region" description="Helical" evidence="2">
    <location>
        <begin position="215"/>
        <end position="239"/>
    </location>
</feature>
<feature type="transmembrane region" description="Helical" evidence="2">
    <location>
        <begin position="101"/>
        <end position="127"/>
    </location>
</feature>
<comment type="caution">
    <text evidence="3">The sequence shown here is derived from an EMBL/GenBank/DDBJ whole genome shotgun (WGS) entry which is preliminary data.</text>
</comment>
<name>A0ABR3WF81_9PEZI</name>
<gene>
    <name evidence="3" type="ORF">VTK73DRAFT_7350</name>
</gene>
<dbReference type="EMBL" id="JAZHXJ010000462">
    <property type="protein sequence ID" value="KAL1860411.1"/>
    <property type="molecule type" value="Genomic_DNA"/>
</dbReference>
<evidence type="ECO:0000256" key="2">
    <source>
        <dbReference type="SAM" id="Phobius"/>
    </source>
</evidence>
<dbReference type="PANTHER" id="PTHR18640">
    <property type="entry name" value="SOLUTE CARRIER FAMILY 10 MEMBER 7"/>
    <property type="match status" value="1"/>
</dbReference>
<dbReference type="Pfam" id="PF13593">
    <property type="entry name" value="SBF_like"/>
    <property type="match status" value="1"/>
</dbReference>
<feature type="region of interest" description="Disordered" evidence="1">
    <location>
        <begin position="1"/>
        <end position="21"/>
    </location>
</feature>
<feature type="transmembrane region" description="Helical" evidence="2">
    <location>
        <begin position="289"/>
        <end position="311"/>
    </location>
</feature>
<feature type="compositionally biased region" description="Polar residues" evidence="1">
    <location>
        <begin position="340"/>
        <end position="350"/>
    </location>
</feature>